<dbReference type="EMBL" id="LAZR01000007">
    <property type="protein sequence ID" value="KKO09485.1"/>
    <property type="molecule type" value="Genomic_DNA"/>
</dbReference>
<dbReference type="PANTHER" id="PTHR35936">
    <property type="entry name" value="MEMBRANE-BOUND LYTIC MUREIN TRANSGLYCOSYLASE F"/>
    <property type="match status" value="1"/>
</dbReference>
<protein>
    <recommendedName>
        <fullName evidence="3">Solute-binding protein family 3/N-terminal domain-containing protein</fullName>
    </recommendedName>
</protein>
<evidence type="ECO:0000256" key="1">
    <source>
        <dbReference type="ARBA" id="ARBA00004196"/>
    </source>
</evidence>
<comment type="subcellular location">
    <subcellularLocation>
        <location evidence="1">Cell envelope</location>
    </subcellularLocation>
</comment>
<dbReference type="Gene3D" id="3.40.190.10">
    <property type="entry name" value="Periplasmic binding protein-like II"/>
    <property type="match status" value="2"/>
</dbReference>
<dbReference type="AlphaFoldDB" id="A0A0F9VZH0"/>
<evidence type="ECO:0000256" key="2">
    <source>
        <dbReference type="ARBA" id="ARBA00022729"/>
    </source>
</evidence>
<keyword evidence="2" id="KW-0732">Signal</keyword>
<accession>A0A0F9VZH0</accession>
<organism evidence="4">
    <name type="scientific">marine sediment metagenome</name>
    <dbReference type="NCBI Taxonomy" id="412755"/>
    <lineage>
        <taxon>unclassified sequences</taxon>
        <taxon>metagenomes</taxon>
        <taxon>ecological metagenomes</taxon>
    </lineage>
</organism>
<dbReference type="InterPro" id="IPR018313">
    <property type="entry name" value="SBP_3_CS"/>
</dbReference>
<dbReference type="SMART" id="SM00062">
    <property type="entry name" value="PBPb"/>
    <property type="match status" value="1"/>
</dbReference>
<evidence type="ECO:0000313" key="4">
    <source>
        <dbReference type="EMBL" id="KKO09485.1"/>
    </source>
</evidence>
<proteinExistence type="predicted"/>
<dbReference type="PANTHER" id="PTHR35936:SF37">
    <property type="entry name" value="AMINO ACID ABC TRANSPORTER SUBSTRATE-BINDING PROTEIN"/>
    <property type="match status" value="1"/>
</dbReference>
<dbReference type="CDD" id="cd01072">
    <property type="entry name" value="PBP2_SMa0082_like"/>
    <property type="match status" value="1"/>
</dbReference>
<dbReference type="InterPro" id="IPR001638">
    <property type="entry name" value="Solute-binding_3/MltF_N"/>
</dbReference>
<gene>
    <name evidence="4" type="ORF">LCGC14_0038270</name>
</gene>
<comment type="caution">
    <text evidence="4">The sequence shown here is derived from an EMBL/GenBank/DDBJ whole genome shotgun (WGS) entry which is preliminary data.</text>
</comment>
<reference evidence="4" key="1">
    <citation type="journal article" date="2015" name="Nature">
        <title>Complex archaea that bridge the gap between prokaryotes and eukaryotes.</title>
        <authorList>
            <person name="Spang A."/>
            <person name="Saw J.H."/>
            <person name="Jorgensen S.L."/>
            <person name="Zaremba-Niedzwiedzka K."/>
            <person name="Martijn J."/>
            <person name="Lind A.E."/>
            <person name="van Eijk R."/>
            <person name="Schleper C."/>
            <person name="Guy L."/>
            <person name="Ettema T.J."/>
        </authorList>
    </citation>
    <scope>NUCLEOTIDE SEQUENCE</scope>
</reference>
<dbReference type="PROSITE" id="PS01039">
    <property type="entry name" value="SBP_BACTERIAL_3"/>
    <property type="match status" value="1"/>
</dbReference>
<evidence type="ECO:0000259" key="3">
    <source>
        <dbReference type="SMART" id="SM00062"/>
    </source>
</evidence>
<feature type="domain" description="Solute-binding protein family 3/N-terminal" evidence="3">
    <location>
        <begin position="56"/>
        <end position="277"/>
    </location>
</feature>
<dbReference type="Pfam" id="PF00497">
    <property type="entry name" value="SBP_bac_3"/>
    <property type="match status" value="1"/>
</dbReference>
<dbReference type="SUPFAM" id="SSF53850">
    <property type="entry name" value="Periplasmic binding protein-like II"/>
    <property type="match status" value="1"/>
</dbReference>
<sequence>MKSLSQHFNHSVASRFKRLQSSVLATGLSAAVALGAFTASPNVQADAMEAIESRGTIRIAVPQDFPPFGSVGTDLQPRGYDIDMAQYLADEMGVELQLIPVTSANRIPYLQTGQADLVISSLGKNPEREAAIDFSDAYAPFFLGVFSADADESVDGPEGLADKTIGVTRGAVEDMELSEIAPASTTVQRFEDNATTISAFLSGQVDYVATGNVVAAEIAERNSNRAPSLVYQLKDSPCYVGMNKNEPALMEEVNRLIAQGLEDGTLNELSQRWFNADLPENFGS</sequence>
<name>A0A0F9VZH0_9ZZZZ</name>
<dbReference type="GO" id="GO:0030313">
    <property type="term" value="C:cell envelope"/>
    <property type="evidence" value="ECO:0007669"/>
    <property type="project" value="UniProtKB-SubCell"/>
</dbReference>